<dbReference type="InterPro" id="IPR000719">
    <property type="entry name" value="Prot_kinase_dom"/>
</dbReference>
<dbReference type="FunFam" id="3.30.200.20:FF:000924">
    <property type="entry name" value="Uncharacterized protein"/>
    <property type="match status" value="1"/>
</dbReference>
<dbReference type="GO" id="GO:0005886">
    <property type="term" value="C:plasma membrane"/>
    <property type="evidence" value="ECO:0000318"/>
    <property type="project" value="GO_Central"/>
</dbReference>
<evidence type="ECO:0000313" key="11">
    <source>
        <dbReference type="Proteomes" id="UP000008311"/>
    </source>
</evidence>
<dbReference type="EMBL" id="EQ973918">
    <property type="protein sequence ID" value="EEF38859.1"/>
    <property type="molecule type" value="Genomic_DNA"/>
</dbReference>
<dbReference type="InterPro" id="IPR011009">
    <property type="entry name" value="Kinase-like_dom_sf"/>
</dbReference>
<evidence type="ECO:0000256" key="4">
    <source>
        <dbReference type="ARBA" id="ARBA00022777"/>
    </source>
</evidence>
<dbReference type="eggNOG" id="KOG2806">
    <property type="taxonomic scope" value="Eukaryota"/>
</dbReference>
<dbReference type="Gene3D" id="3.20.20.80">
    <property type="entry name" value="Glycosidases"/>
    <property type="match status" value="1"/>
</dbReference>
<dbReference type="SUPFAM" id="SSF51445">
    <property type="entry name" value="(Trans)glycosidases"/>
    <property type="match status" value="1"/>
</dbReference>
<keyword evidence="7" id="KW-1133">Transmembrane helix</keyword>
<protein>
    <submittedName>
        <fullName evidence="10">Uncharacterized protein</fullName>
    </submittedName>
</protein>
<sequence>MAKPWIKAAYYDSSGNLPASSVNSALFTHIYYGFAGIDNSTYQLSYPFSNEQDVSTFTATLKRKNPSIITLLSIGLAYRNYSTFSTMVSQPSYRKAFIRSSIKIARRYGFHGLDLAWLWPNTSFDMKNVGVLLEEWRAAVNSESRNSSEPQIILTMMTYRLPVIGNLTFPVESIERNLNWVNILTFDYHLPLKERATGNHAALYDPSGHVNTDFCVRAWLERGLPPSKLVLGLPYHGYAWTLVNPNDNSVGAPSSGPDLTMDGSIGYKMIQSVISGYGYGVASTYNATYAVNYFTIRTTWINFDDVEAIRTKISYAVTKGLLGYFVFQLANDDDWKLSRAAYGVGNDEKKKKSQIIIVLVPIVVVILLLFAPASYYIRCRTLKSRGNTEFGEVPSFELGQPITVVNEYPDQNAPNLQGKLPRGQEIAVKRLSKTSNQGLKEFKNELKLTAKLQHVNLVRLLGYCTERKEKMLIYEYMPNKSLDFYLFDQKRRLELNWEKRVHIIEGIAQGLLYLQEYSNLTIIHKDIKSSNILLDSNMKPKISDFGMARIFQKENHEANTCQIVGTYGYVPPEYVKRGVYSTKYDVYSFGVLLLQIISGKKNTCYYGSHVNLNLLEYAYEFWETGNGKEFLDPVLDDSHSTCKLLRCLQVGLLCVQESPIDRPSILQICSMLKNENDIIVSPKRPAFSVTSNDEIEKNVSKSTSQDVGSVNSASLSELLPR</sequence>
<evidence type="ECO:0000256" key="7">
    <source>
        <dbReference type="SAM" id="Phobius"/>
    </source>
</evidence>
<dbReference type="InterPro" id="IPR001223">
    <property type="entry name" value="Glyco_hydro18_cat"/>
</dbReference>
<evidence type="ECO:0000256" key="3">
    <source>
        <dbReference type="ARBA" id="ARBA00022741"/>
    </source>
</evidence>
<dbReference type="InterPro" id="IPR029070">
    <property type="entry name" value="Chitinase_insertion_sf"/>
</dbReference>
<dbReference type="PANTHER" id="PTHR27002">
    <property type="entry name" value="RECEPTOR-LIKE SERINE/THREONINE-PROTEIN KINASE SD1-8"/>
    <property type="match status" value="1"/>
</dbReference>
<dbReference type="GO" id="GO:0008061">
    <property type="term" value="F:chitin binding"/>
    <property type="evidence" value="ECO:0007669"/>
    <property type="project" value="InterPro"/>
</dbReference>
<dbReference type="PROSITE" id="PS51910">
    <property type="entry name" value="GH18_2"/>
    <property type="match status" value="1"/>
</dbReference>
<dbReference type="SUPFAM" id="SSF56112">
    <property type="entry name" value="Protein kinase-like (PK-like)"/>
    <property type="match status" value="1"/>
</dbReference>
<evidence type="ECO:0000256" key="5">
    <source>
        <dbReference type="ARBA" id="ARBA00022840"/>
    </source>
</evidence>
<evidence type="ECO:0000313" key="10">
    <source>
        <dbReference type="EMBL" id="EEF38859.1"/>
    </source>
</evidence>
<feature type="domain" description="GH18" evidence="9">
    <location>
        <begin position="5"/>
        <end position="348"/>
    </location>
</feature>
<dbReference type="Pfam" id="PF00704">
    <property type="entry name" value="Glyco_hydro_18"/>
    <property type="match status" value="1"/>
</dbReference>
<dbReference type="Pfam" id="PF07714">
    <property type="entry name" value="PK_Tyr_Ser-Thr"/>
    <property type="match status" value="1"/>
</dbReference>
<keyword evidence="11" id="KW-1185">Reference proteome</keyword>
<dbReference type="FunFam" id="1.10.510.10:FF:001964">
    <property type="entry name" value="Uncharacterized protein"/>
    <property type="match status" value="1"/>
</dbReference>
<dbReference type="PROSITE" id="PS50011">
    <property type="entry name" value="PROTEIN_KINASE_DOM"/>
    <property type="match status" value="1"/>
</dbReference>
<evidence type="ECO:0000259" key="8">
    <source>
        <dbReference type="PROSITE" id="PS50011"/>
    </source>
</evidence>
<accession>B9SC01</accession>
<organism evidence="10 11">
    <name type="scientific">Ricinus communis</name>
    <name type="common">Castor bean</name>
    <dbReference type="NCBI Taxonomy" id="3988"/>
    <lineage>
        <taxon>Eukaryota</taxon>
        <taxon>Viridiplantae</taxon>
        <taxon>Streptophyta</taxon>
        <taxon>Embryophyta</taxon>
        <taxon>Tracheophyta</taxon>
        <taxon>Spermatophyta</taxon>
        <taxon>Magnoliopsida</taxon>
        <taxon>eudicotyledons</taxon>
        <taxon>Gunneridae</taxon>
        <taxon>Pentapetalae</taxon>
        <taxon>rosids</taxon>
        <taxon>fabids</taxon>
        <taxon>Malpighiales</taxon>
        <taxon>Euphorbiaceae</taxon>
        <taxon>Acalyphoideae</taxon>
        <taxon>Acalypheae</taxon>
        <taxon>Ricinus</taxon>
    </lineage>
</organism>
<dbReference type="CDD" id="cd02879">
    <property type="entry name" value="GH18_plant_chitinase_class_V"/>
    <property type="match status" value="1"/>
</dbReference>
<feature type="compositionally biased region" description="Polar residues" evidence="6">
    <location>
        <begin position="700"/>
        <end position="715"/>
    </location>
</feature>
<proteinExistence type="predicted"/>
<keyword evidence="5" id="KW-0067">ATP-binding</keyword>
<evidence type="ECO:0000256" key="1">
    <source>
        <dbReference type="ARBA" id="ARBA00022527"/>
    </source>
</evidence>
<dbReference type="InterPro" id="IPR017853">
    <property type="entry name" value="GH"/>
</dbReference>
<keyword evidence="2" id="KW-0808">Transferase</keyword>
<keyword evidence="3" id="KW-0547">Nucleotide-binding</keyword>
<dbReference type="Gene3D" id="3.30.200.20">
    <property type="entry name" value="Phosphorylase Kinase, domain 1"/>
    <property type="match status" value="1"/>
</dbReference>
<feature type="transmembrane region" description="Helical" evidence="7">
    <location>
        <begin position="355"/>
        <end position="377"/>
    </location>
</feature>
<keyword evidence="7" id="KW-0812">Transmembrane</keyword>
<dbReference type="GO" id="GO:0005975">
    <property type="term" value="P:carbohydrate metabolic process"/>
    <property type="evidence" value="ECO:0007669"/>
    <property type="project" value="InterPro"/>
</dbReference>
<dbReference type="GO" id="GO:0006955">
    <property type="term" value="P:immune response"/>
    <property type="evidence" value="ECO:0000318"/>
    <property type="project" value="GO_Central"/>
</dbReference>
<feature type="domain" description="Protein kinase" evidence="8">
    <location>
        <begin position="379"/>
        <end position="679"/>
    </location>
</feature>
<dbReference type="Proteomes" id="UP000008311">
    <property type="component" value="Unassembled WGS sequence"/>
</dbReference>
<dbReference type="InterPro" id="IPR011583">
    <property type="entry name" value="Chitinase_II/V-like_cat"/>
</dbReference>
<keyword evidence="4" id="KW-0418">Kinase</keyword>
<dbReference type="AlphaFoldDB" id="B9SC01"/>
<dbReference type="PANTHER" id="PTHR27002:SF559">
    <property type="entry name" value="CYSTEINE-RICH RLK (RECEPTOR-LIKE KINASE) PROTEIN"/>
    <property type="match status" value="1"/>
</dbReference>
<name>B9SC01_RICCO</name>
<dbReference type="InParanoid" id="B9SC01"/>
<dbReference type="GO" id="GO:0007165">
    <property type="term" value="P:signal transduction"/>
    <property type="evidence" value="ECO:0000318"/>
    <property type="project" value="GO_Central"/>
</dbReference>
<evidence type="ECO:0000256" key="2">
    <source>
        <dbReference type="ARBA" id="ARBA00022679"/>
    </source>
</evidence>
<dbReference type="Gene3D" id="3.10.50.10">
    <property type="match status" value="1"/>
</dbReference>
<dbReference type="STRING" id="3988.B9SC01"/>
<dbReference type="GO" id="GO:0005524">
    <property type="term" value="F:ATP binding"/>
    <property type="evidence" value="ECO:0007669"/>
    <property type="project" value="UniProtKB-KW"/>
</dbReference>
<keyword evidence="1" id="KW-0723">Serine/threonine-protein kinase</keyword>
<dbReference type="PROSITE" id="PS00108">
    <property type="entry name" value="PROTEIN_KINASE_ST"/>
    <property type="match status" value="1"/>
</dbReference>
<evidence type="ECO:0000256" key="6">
    <source>
        <dbReference type="SAM" id="MobiDB-lite"/>
    </source>
</evidence>
<dbReference type="SUPFAM" id="SSF54556">
    <property type="entry name" value="Chitinase insertion domain"/>
    <property type="match status" value="1"/>
</dbReference>
<feature type="region of interest" description="Disordered" evidence="6">
    <location>
        <begin position="697"/>
        <end position="721"/>
    </location>
</feature>
<dbReference type="InterPro" id="IPR008271">
    <property type="entry name" value="Ser/Thr_kinase_AS"/>
</dbReference>
<keyword evidence="7" id="KW-0472">Membrane</keyword>
<evidence type="ECO:0000259" key="9">
    <source>
        <dbReference type="PROSITE" id="PS51910"/>
    </source>
</evidence>
<dbReference type="GO" id="GO:0004674">
    <property type="term" value="F:protein serine/threonine kinase activity"/>
    <property type="evidence" value="ECO:0000318"/>
    <property type="project" value="GO_Central"/>
</dbReference>
<dbReference type="Gene3D" id="1.10.510.10">
    <property type="entry name" value="Transferase(Phosphotransferase) domain 1"/>
    <property type="match status" value="1"/>
</dbReference>
<dbReference type="InterPro" id="IPR001245">
    <property type="entry name" value="Ser-Thr/Tyr_kinase_cat_dom"/>
</dbReference>
<gene>
    <name evidence="10" type="ORF">RCOM_0701180</name>
</gene>
<dbReference type="SMART" id="SM00220">
    <property type="entry name" value="S_TKc"/>
    <property type="match status" value="1"/>
</dbReference>
<reference evidence="11" key="1">
    <citation type="journal article" date="2010" name="Nat. Biotechnol.">
        <title>Draft genome sequence of the oilseed species Ricinus communis.</title>
        <authorList>
            <person name="Chan A.P."/>
            <person name="Crabtree J."/>
            <person name="Zhao Q."/>
            <person name="Lorenzi H."/>
            <person name="Orvis J."/>
            <person name="Puiu D."/>
            <person name="Melake-Berhan A."/>
            <person name="Jones K.M."/>
            <person name="Redman J."/>
            <person name="Chen G."/>
            <person name="Cahoon E.B."/>
            <person name="Gedil M."/>
            <person name="Stanke M."/>
            <person name="Haas B.J."/>
            <person name="Wortman J.R."/>
            <person name="Fraser-Liggett C.M."/>
            <person name="Ravel J."/>
            <person name="Rabinowicz P.D."/>
        </authorList>
    </citation>
    <scope>NUCLEOTIDE SEQUENCE [LARGE SCALE GENOMIC DNA]</scope>
    <source>
        <strain evidence="11">cv. Hale</strain>
    </source>
</reference>
<dbReference type="SMART" id="SM00636">
    <property type="entry name" value="Glyco_18"/>
    <property type="match status" value="1"/>
</dbReference>